<dbReference type="Proteomes" id="UP001500483">
    <property type="component" value="Unassembled WGS sequence"/>
</dbReference>
<dbReference type="PROSITE" id="PS51257">
    <property type="entry name" value="PROKAR_LIPOPROTEIN"/>
    <property type="match status" value="1"/>
</dbReference>
<protein>
    <recommendedName>
        <fullName evidence="5">DUF4439 domain-containing protein</fullName>
    </recommendedName>
</protein>
<evidence type="ECO:0000313" key="3">
    <source>
        <dbReference type="EMBL" id="GAA3355840.1"/>
    </source>
</evidence>
<organism evidence="3 4">
    <name type="scientific">Saccharopolyspora gregorii</name>
    <dbReference type="NCBI Taxonomy" id="33914"/>
    <lineage>
        <taxon>Bacteria</taxon>
        <taxon>Bacillati</taxon>
        <taxon>Actinomycetota</taxon>
        <taxon>Actinomycetes</taxon>
        <taxon>Pseudonocardiales</taxon>
        <taxon>Pseudonocardiaceae</taxon>
        <taxon>Saccharopolyspora</taxon>
    </lineage>
</organism>
<accession>A0ABP6RLG9</accession>
<evidence type="ECO:0000313" key="4">
    <source>
        <dbReference type="Proteomes" id="UP001500483"/>
    </source>
</evidence>
<feature type="signal peptide" evidence="2">
    <location>
        <begin position="1"/>
        <end position="19"/>
    </location>
</feature>
<reference evidence="4" key="1">
    <citation type="journal article" date="2019" name="Int. J. Syst. Evol. Microbiol.">
        <title>The Global Catalogue of Microorganisms (GCM) 10K type strain sequencing project: providing services to taxonomists for standard genome sequencing and annotation.</title>
        <authorList>
            <consortium name="The Broad Institute Genomics Platform"/>
            <consortium name="The Broad Institute Genome Sequencing Center for Infectious Disease"/>
            <person name="Wu L."/>
            <person name="Ma J."/>
        </authorList>
    </citation>
    <scope>NUCLEOTIDE SEQUENCE [LARGE SCALE GENOMIC DNA]</scope>
    <source>
        <strain evidence="4">JCM 9687</strain>
    </source>
</reference>
<evidence type="ECO:0008006" key="5">
    <source>
        <dbReference type="Google" id="ProtNLM"/>
    </source>
</evidence>
<feature type="chain" id="PRO_5045629889" description="DUF4439 domain-containing protein" evidence="2">
    <location>
        <begin position="20"/>
        <end position="145"/>
    </location>
</feature>
<gene>
    <name evidence="3" type="ORF">GCM10020366_17540</name>
</gene>
<dbReference type="EMBL" id="BAAAYK010000038">
    <property type="protein sequence ID" value="GAA3355840.1"/>
    <property type="molecule type" value="Genomic_DNA"/>
</dbReference>
<evidence type="ECO:0000256" key="1">
    <source>
        <dbReference type="SAM" id="MobiDB-lite"/>
    </source>
</evidence>
<keyword evidence="4" id="KW-1185">Reference proteome</keyword>
<feature type="compositionally biased region" description="Low complexity" evidence="1">
    <location>
        <begin position="89"/>
        <end position="101"/>
    </location>
</feature>
<comment type="caution">
    <text evidence="3">The sequence shown here is derived from an EMBL/GenBank/DDBJ whole genome shotgun (WGS) entry which is preliminary data.</text>
</comment>
<proteinExistence type="predicted"/>
<evidence type="ECO:0000256" key="2">
    <source>
        <dbReference type="SAM" id="SignalP"/>
    </source>
</evidence>
<feature type="region of interest" description="Disordered" evidence="1">
    <location>
        <begin position="74"/>
        <end position="101"/>
    </location>
</feature>
<feature type="compositionally biased region" description="Basic and acidic residues" evidence="1">
    <location>
        <begin position="74"/>
        <end position="88"/>
    </location>
</feature>
<name>A0ABP6RLG9_9PSEU</name>
<keyword evidence="2" id="KW-0732">Signal</keyword>
<dbReference type="RefSeq" id="WP_258347873.1">
    <property type="nucleotide sequence ID" value="NZ_BAAAYK010000038.1"/>
</dbReference>
<sequence length="145" mass="14385">MLRLLAALPAVAAVSAACASGEDAPDPLTALATAARSDAALAQGVARSHPSLGAGAGAVAEIRAEHARLLQQEIDRLDPPDEPREHRAPAAQVPASAPEAQAALKQALATAEQAAAKLCPSLPGYRAGLTGSISASCASLAEVLA</sequence>